<feature type="compositionally biased region" description="Polar residues" evidence="2">
    <location>
        <begin position="1"/>
        <end position="12"/>
    </location>
</feature>
<feature type="coiled-coil region" evidence="1">
    <location>
        <begin position="650"/>
        <end position="678"/>
    </location>
</feature>
<protein>
    <submittedName>
        <fullName evidence="4">Myosin-J heavy chain</fullName>
    </submittedName>
</protein>
<dbReference type="Proteomes" id="UP000504634">
    <property type="component" value="Unplaced"/>
</dbReference>
<evidence type="ECO:0000256" key="1">
    <source>
        <dbReference type="SAM" id="Coils"/>
    </source>
</evidence>
<feature type="coiled-coil region" evidence="1">
    <location>
        <begin position="580"/>
        <end position="624"/>
    </location>
</feature>
<proteinExistence type="predicted"/>
<feature type="coiled-coil region" evidence="1">
    <location>
        <begin position="719"/>
        <end position="773"/>
    </location>
</feature>
<feature type="coiled-coil region" evidence="1">
    <location>
        <begin position="432"/>
        <end position="494"/>
    </location>
</feature>
<dbReference type="GeneID" id="115632347"/>
<feature type="compositionally biased region" description="Low complexity" evidence="2">
    <location>
        <begin position="22"/>
        <end position="38"/>
    </location>
</feature>
<feature type="region of interest" description="Disordered" evidence="2">
    <location>
        <begin position="1"/>
        <end position="38"/>
    </location>
</feature>
<feature type="coiled-coil region" evidence="1">
    <location>
        <begin position="296"/>
        <end position="403"/>
    </location>
</feature>
<keyword evidence="1" id="KW-0175">Coiled coil</keyword>
<dbReference type="AlphaFoldDB" id="A0A6J2UCZ5"/>
<sequence length="884" mass="101822">MDSDSAAENSTAVLADDSGHYSCASDDAGSSASISKSMSHVREHEQSLFLAMQDLRKSRSEVERLSKSEQWYKQELKSQKHSRLETLERLYTQERKYMQENQRLQQECMQLYAKCATLERQMQTPAAVLTPLDAEAAVHDIDAVDGFEAQQQQTRLTDQQRLIEVLRKQKKLLLADIERVSLEHEDKMLQLQRALAGLELENKHVTGKCKQLLDEKSALEHSLETKNSTLRSLTAEREQLRQVVGELNNTLQTQEHLLALKEQEFMDLKQHYNDKLSKECSVDAVHNYSLLFHEEINAKTSEIAALKNSLHDLQNELSLMSKLEAQNEEQQRQLEQLGFALETQQFEHENLKTKDAIKCQQLEEQATSIGELQEEKKDLAMKLQQSQAQLQFVEQELIRLHKEYADMCAICESTKFRLELLQIEHGKLECESDSHLQEISQLRKKLRNYVDECAQLSDAMAAKEAQLDSQTHQAEMWQQQLATKTQQLTSMQEKQQSQHLAAAEKVNKCQNVEVQTESISAIIAEQLNPLKQRINLLEDHLKSVESQKQHTVSLLQKLLRQQDEKIRNTAATEADWMQLLEALQATQQLEEQRRTQLQLKTDELEELNKLFADQNEELQQLQQFSCAQELQRSTEVEQLKQTFHESLAAQAKEAATVKELERQLAELLSEREKNLQQESAIPKAVSQSPEIESLQMLINVLETETGRKFPSTKSWPVFAKLLRKELRATKLQRRKSEELPALRRELAEARGKHEQALERIKVLEQSLAAERTRFEASDLGKCTANAPSMEPAHEVANLIDDYKKLIQQTANETGRPRNSFVMELIERSQRTQPNMCQLTEGIASCQTDVRQLNELLVQLEQRMRPHRETMPSLMEELQAVAEQF</sequence>
<feature type="coiled-coil region" evidence="1">
    <location>
        <begin position="149"/>
        <end position="257"/>
    </location>
</feature>
<keyword evidence="3" id="KW-1185">Reference proteome</keyword>
<name>A0A6J2UCZ5_DROLE</name>
<reference evidence="4" key="1">
    <citation type="submission" date="2025-08" db="UniProtKB">
        <authorList>
            <consortium name="RefSeq"/>
        </authorList>
    </citation>
    <scope>IDENTIFICATION</scope>
    <source>
        <strain evidence="4">11010-0011.00</strain>
        <tissue evidence="4">Whole body</tissue>
    </source>
</reference>
<accession>A0A6J2UCZ5</accession>
<feature type="coiled-coil region" evidence="1">
    <location>
        <begin position="87"/>
        <end position="121"/>
    </location>
</feature>
<organism evidence="3 4">
    <name type="scientific">Drosophila lebanonensis</name>
    <name type="common">Fruit fly</name>
    <name type="synonym">Scaptodrosophila lebanonensis</name>
    <dbReference type="NCBI Taxonomy" id="7225"/>
    <lineage>
        <taxon>Eukaryota</taxon>
        <taxon>Metazoa</taxon>
        <taxon>Ecdysozoa</taxon>
        <taxon>Arthropoda</taxon>
        <taxon>Hexapoda</taxon>
        <taxon>Insecta</taxon>
        <taxon>Pterygota</taxon>
        <taxon>Neoptera</taxon>
        <taxon>Endopterygota</taxon>
        <taxon>Diptera</taxon>
        <taxon>Brachycera</taxon>
        <taxon>Muscomorpha</taxon>
        <taxon>Ephydroidea</taxon>
        <taxon>Drosophilidae</taxon>
        <taxon>Scaptodrosophila</taxon>
    </lineage>
</organism>
<evidence type="ECO:0000256" key="2">
    <source>
        <dbReference type="SAM" id="MobiDB-lite"/>
    </source>
</evidence>
<dbReference type="RefSeq" id="XP_030385313.1">
    <property type="nucleotide sequence ID" value="XM_030529453.1"/>
</dbReference>
<evidence type="ECO:0000313" key="3">
    <source>
        <dbReference type="Proteomes" id="UP000504634"/>
    </source>
</evidence>
<gene>
    <name evidence="4" type="primary">LOC115632347</name>
</gene>
<dbReference type="OrthoDB" id="8062330at2759"/>
<evidence type="ECO:0000313" key="4">
    <source>
        <dbReference type="RefSeq" id="XP_030385313.1"/>
    </source>
</evidence>